<evidence type="ECO:0000313" key="1">
    <source>
        <dbReference type="EMBL" id="MFC7235114.1"/>
    </source>
</evidence>
<dbReference type="EMBL" id="JBHTAP010000001">
    <property type="protein sequence ID" value="MFC7235114.1"/>
    <property type="molecule type" value="Genomic_DNA"/>
</dbReference>
<reference evidence="1 2" key="1">
    <citation type="journal article" date="2019" name="Int. J. Syst. Evol. Microbiol.">
        <title>The Global Catalogue of Microorganisms (GCM) 10K type strain sequencing project: providing services to taxonomists for standard genome sequencing and annotation.</title>
        <authorList>
            <consortium name="The Broad Institute Genomics Platform"/>
            <consortium name="The Broad Institute Genome Sequencing Center for Infectious Disease"/>
            <person name="Wu L."/>
            <person name="Ma J."/>
        </authorList>
    </citation>
    <scope>NUCLEOTIDE SEQUENCE [LARGE SCALE GENOMIC DNA]</scope>
    <source>
        <strain evidence="1 2">DT85</strain>
    </source>
</reference>
<gene>
    <name evidence="1" type="ORF">ACFQJ4_07270</name>
</gene>
<dbReference type="Pfam" id="PF19095">
    <property type="entry name" value="DUF5783"/>
    <property type="match status" value="1"/>
</dbReference>
<protein>
    <submittedName>
        <fullName evidence="1">DUF5783 family protein</fullName>
    </submittedName>
</protein>
<dbReference type="InterPro" id="IPR043952">
    <property type="entry name" value="DUF5783"/>
</dbReference>
<sequence length="106" mass="12291">MTLDPETFEAEKYVEYFPKLQQAYKNAFSRMNEEYDSTLIHGIDQAVLNESEPFYEGDGEFRVELPPNPHERLDGVVVVEEETLDAVLSAYTEAIRAELRRVFDVQ</sequence>
<comment type="caution">
    <text evidence="1">The sequence shown here is derived from an EMBL/GenBank/DDBJ whole genome shotgun (WGS) entry which is preliminary data.</text>
</comment>
<proteinExistence type="predicted"/>
<dbReference type="Proteomes" id="UP001596398">
    <property type="component" value="Unassembled WGS sequence"/>
</dbReference>
<keyword evidence="2" id="KW-1185">Reference proteome</keyword>
<accession>A0ABD5ZNM6</accession>
<name>A0ABD5ZNM6_9EURY</name>
<dbReference type="GeneID" id="79266797"/>
<dbReference type="AlphaFoldDB" id="A0ABD5ZNM6"/>
<evidence type="ECO:0000313" key="2">
    <source>
        <dbReference type="Proteomes" id="UP001596398"/>
    </source>
</evidence>
<organism evidence="1 2">
    <name type="scientific">Halosegnis marinus</name>
    <dbReference type="NCBI Taxonomy" id="3034023"/>
    <lineage>
        <taxon>Archaea</taxon>
        <taxon>Methanobacteriati</taxon>
        <taxon>Methanobacteriota</taxon>
        <taxon>Stenosarchaea group</taxon>
        <taxon>Halobacteria</taxon>
        <taxon>Halobacteriales</taxon>
        <taxon>Natronomonadaceae</taxon>
        <taxon>Halosegnis</taxon>
    </lineage>
</organism>
<dbReference type="RefSeq" id="WP_276236136.1">
    <property type="nucleotide sequence ID" value="NZ_CP119802.1"/>
</dbReference>